<feature type="compositionally biased region" description="Polar residues" evidence="1">
    <location>
        <begin position="338"/>
        <end position="354"/>
    </location>
</feature>
<reference evidence="2 3" key="1">
    <citation type="submission" date="2019-03" db="EMBL/GenBank/DDBJ databases">
        <title>Single cell metagenomics reveals metabolic interactions within the superorganism composed of flagellate Streblomastix strix and complex community of Bacteroidetes bacteria on its surface.</title>
        <authorList>
            <person name="Treitli S.C."/>
            <person name="Kolisko M."/>
            <person name="Husnik F."/>
            <person name="Keeling P."/>
            <person name="Hampl V."/>
        </authorList>
    </citation>
    <scope>NUCLEOTIDE SEQUENCE [LARGE SCALE GENOMIC DNA]</scope>
    <source>
        <strain evidence="2">ST1C</strain>
    </source>
</reference>
<feature type="compositionally biased region" description="Acidic residues" evidence="1">
    <location>
        <begin position="452"/>
        <end position="473"/>
    </location>
</feature>
<feature type="compositionally biased region" description="Basic and acidic residues" evidence="1">
    <location>
        <begin position="285"/>
        <end position="310"/>
    </location>
</feature>
<evidence type="ECO:0000313" key="2">
    <source>
        <dbReference type="EMBL" id="KAA6390489.1"/>
    </source>
</evidence>
<feature type="compositionally biased region" description="Acidic residues" evidence="1">
    <location>
        <begin position="407"/>
        <end position="441"/>
    </location>
</feature>
<dbReference type="Proteomes" id="UP000324800">
    <property type="component" value="Unassembled WGS sequence"/>
</dbReference>
<protein>
    <submittedName>
        <fullName evidence="2">Uncharacterized protein</fullName>
    </submittedName>
</protein>
<organism evidence="2 3">
    <name type="scientific">Streblomastix strix</name>
    <dbReference type="NCBI Taxonomy" id="222440"/>
    <lineage>
        <taxon>Eukaryota</taxon>
        <taxon>Metamonada</taxon>
        <taxon>Preaxostyla</taxon>
        <taxon>Oxymonadida</taxon>
        <taxon>Streblomastigidae</taxon>
        <taxon>Streblomastix</taxon>
    </lineage>
</organism>
<name>A0A5J4W7Q8_9EUKA</name>
<feature type="region of interest" description="Disordered" evidence="1">
    <location>
        <begin position="338"/>
        <end position="483"/>
    </location>
</feature>
<accession>A0A5J4W7Q8</accession>
<gene>
    <name evidence="2" type="ORF">EZS28_013982</name>
</gene>
<sequence length="561" mass="65350">MQQIAAVEVMNKDPTIIRINNNLPKYQNDNSIKMVVIGVLIGVEIEIIKKGRQIGTERRIIMTEKEAKEEIWIKKGGNEKNDKMQRRDLEARTFLEADFQHRFSVIRTLFKSVYETIQKLEKHIYSLERCAQARLRTPDMLRFTDAIQNHLQLTNIFNKQVFKGSLLENSNEITSDQNKSNFNEFPDPNIDELHEFIKTSTYFSELATVISEARQITNDHNDHLPSFGQIFGWFTQAILKSFTNWTEENLDFSSKPKTQSFFTSSSERLADWLSFPLSVQNHSNINERNRDSSQEREKQDEIQSSEDKQKQLPGITSSIDELQFKPLIVQKRQGQIISNSSTLEQQQISSPIRTSSEPHPHSEHIPIIIPIESSQKQKIDQQDEKLKQHESHESNSDANEVEKDNKEFEDDDEEDQEDDDEQQENDIGEDDINNEDDEDETQIDKNDKDDNIGDNDEEEGEYEQEQEQEEEEYQQNSDNAKIQEFKKDINNIELNNIQGKFPVQQQYPAPPQSQFIYQQISQPYQLSPQTSYLSQSAESQQNHATQMNGVYHIPEQANTFH</sequence>
<dbReference type="EMBL" id="SNRW01003202">
    <property type="protein sequence ID" value="KAA6390489.1"/>
    <property type="molecule type" value="Genomic_DNA"/>
</dbReference>
<feature type="compositionally biased region" description="Basic and acidic residues" evidence="1">
    <location>
        <begin position="442"/>
        <end position="451"/>
    </location>
</feature>
<evidence type="ECO:0000313" key="3">
    <source>
        <dbReference type="Proteomes" id="UP000324800"/>
    </source>
</evidence>
<proteinExistence type="predicted"/>
<dbReference type="AlphaFoldDB" id="A0A5J4W7Q8"/>
<feature type="compositionally biased region" description="Low complexity" evidence="1">
    <location>
        <begin position="365"/>
        <end position="374"/>
    </location>
</feature>
<comment type="caution">
    <text evidence="2">The sequence shown here is derived from an EMBL/GenBank/DDBJ whole genome shotgun (WGS) entry which is preliminary data.</text>
</comment>
<evidence type="ECO:0000256" key="1">
    <source>
        <dbReference type="SAM" id="MobiDB-lite"/>
    </source>
</evidence>
<feature type="compositionally biased region" description="Basic and acidic residues" evidence="1">
    <location>
        <begin position="375"/>
        <end position="406"/>
    </location>
</feature>
<feature type="non-terminal residue" evidence="2">
    <location>
        <position position="561"/>
    </location>
</feature>
<feature type="region of interest" description="Disordered" evidence="1">
    <location>
        <begin position="283"/>
        <end position="317"/>
    </location>
</feature>